<gene>
    <name evidence="1" type="ORF">Tco_1002324</name>
</gene>
<keyword evidence="1" id="KW-0695">RNA-directed DNA polymerase</keyword>
<evidence type="ECO:0000313" key="1">
    <source>
        <dbReference type="EMBL" id="GJT58791.1"/>
    </source>
</evidence>
<evidence type="ECO:0000313" key="2">
    <source>
        <dbReference type="Proteomes" id="UP001151760"/>
    </source>
</evidence>
<proteinExistence type="predicted"/>
<dbReference type="Proteomes" id="UP001151760">
    <property type="component" value="Unassembled WGS sequence"/>
</dbReference>
<comment type="caution">
    <text evidence="1">The sequence shown here is derived from an EMBL/GenBank/DDBJ whole genome shotgun (WGS) entry which is preliminary data.</text>
</comment>
<organism evidence="1 2">
    <name type="scientific">Tanacetum coccineum</name>
    <dbReference type="NCBI Taxonomy" id="301880"/>
    <lineage>
        <taxon>Eukaryota</taxon>
        <taxon>Viridiplantae</taxon>
        <taxon>Streptophyta</taxon>
        <taxon>Embryophyta</taxon>
        <taxon>Tracheophyta</taxon>
        <taxon>Spermatophyta</taxon>
        <taxon>Magnoliopsida</taxon>
        <taxon>eudicotyledons</taxon>
        <taxon>Gunneridae</taxon>
        <taxon>Pentapetalae</taxon>
        <taxon>asterids</taxon>
        <taxon>campanulids</taxon>
        <taxon>Asterales</taxon>
        <taxon>Asteraceae</taxon>
        <taxon>Asteroideae</taxon>
        <taxon>Anthemideae</taxon>
        <taxon>Anthemidinae</taxon>
        <taxon>Tanacetum</taxon>
    </lineage>
</organism>
<reference evidence="1" key="2">
    <citation type="submission" date="2022-01" db="EMBL/GenBank/DDBJ databases">
        <authorList>
            <person name="Yamashiro T."/>
            <person name="Shiraishi A."/>
            <person name="Satake H."/>
            <person name="Nakayama K."/>
        </authorList>
    </citation>
    <scope>NUCLEOTIDE SEQUENCE</scope>
</reference>
<name>A0ABQ5F5X2_9ASTR</name>
<accession>A0ABQ5F5X2</accession>
<dbReference type="PANTHER" id="PTHR45835">
    <property type="entry name" value="YALI0A06105P"/>
    <property type="match status" value="1"/>
</dbReference>
<dbReference type="PANTHER" id="PTHR45835:SF103">
    <property type="entry name" value="RNA-DIRECTED DNA POLYMERASE"/>
    <property type="match status" value="1"/>
</dbReference>
<protein>
    <submittedName>
        <fullName evidence="1">Reverse transcriptase domain-containing protein</fullName>
    </submittedName>
</protein>
<reference evidence="1" key="1">
    <citation type="journal article" date="2022" name="Int. J. Mol. Sci.">
        <title>Draft Genome of Tanacetum Coccineum: Genomic Comparison of Closely Related Tanacetum-Family Plants.</title>
        <authorList>
            <person name="Yamashiro T."/>
            <person name="Shiraishi A."/>
            <person name="Nakayama K."/>
            <person name="Satake H."/>
        </authorList>
    </citation>
    <scope>NUCLEOTIDE SEQUENCE</scope>
</reference>
<sequence length="186" mass="21374">MFSIVKPFRWLPTFLELSDIASTIEYISSPIQFISNESLLYSDSKMSSCFQGNSCLVDNRWRVKTYENELSVRHHQFGLVSMYVRTEIAIVISYLYASIGGRPLNQLPFVVMHLTGPVVEDEFSYNNSYHASIKAAPFKALYDRKCRSPVYWAEVRQVQLTGPEMVQETTEKVIQIKSENAAARDR</sequence>
<dbReference type="GO" id="GO:0003964">
    <property type="term" value="F:RNA-directed DNA polymerase activity"/>
    <property type="evidence" value="ECO:0007669"/>
    <property type="project" value="UniProtKB-KW"/>
</dbReference>
<dbReference type="EMBL" id="BQNB010017049">
    <property type="protein sequence ID" value="GJT58791.1"/>
    <property type="molecule type" value="Genomic_DNA"/>
</dbReference>
<keyword evidence="2" id="KW-1185">Reference proteome</keyword>
<keyword evidence="1" id="KW-0808">Transferase</keyword>
<keyword evidence="1" id="KW-0548">Nucleotidyltransferase</keyword>